<dbReference type="Proteomes" id="UP001212263">
    <property type="component" value="Unassembled WGS sequence"/>
</dbReference>
<dbReference type="RefSeq" id="WP_022161186.1">
    <property type="nucleotide sequence ID" value="NZ_JADNDE010000137.1"/>
</dbReference>
<dbReference type="PANTHER" id="PTHR10000">
    <property type="entry name" value="PHOSPHOSERINE PHOSPHATASE"/>
    <property type="match status" value="1"/>
</dbReference>
<name>A0A412TT34_9BACT</name>
<dbReference type="Gene3D" id="3.40.50.1000">
    <property type="entry name" value="HAD superfamily/HAD-like"/>
    <property type="match status" value="1"/>
</dbReference>
<dbReference type="InterPro" id="IPR006379">
    <property type="entry name" value="HAD-SF_hydro_IIB"/>
</dbReference>
<dbReference type="SUPFAM" id="SSF56784">
    <property type="entry name" value="HAD-like"/>
    <property type="match status" value="1"/>
</dbReference>
<dbReference type="InterPro" id="IPR036412">
    <property type="entry name" value="HAD-like_sf"/>
</dbReference>
<evidence type="ECO:0000313" key="3">
    <source>
        <dbReference type="Proteomes" id="UP000284243"/>
    </source>
</evidence>
<gene>
    <name evidence="2" type="ORF">DWW57_07220</name>
    <name evidence="1" type="ORF">PN645_06135</name>
</gene>
<reference evidence="2 3" key="1">
    <citation type="submission" date="2018-08" db="EMBL/GenBank/DDBJ databases">
        <title>A genome reference for cultivated species of the human gut microbiota.</title>
        <authorList>
            <person name="Zou Y."/>
            <person name="Xue W."/>
            <person name="Luo G."/>
        </authorList>
    </citation>
    <scope>NUCLEOTIDE SEQUENCE [LARGE SCALE GENOMIC DNA]</scope>
    <source>
        <strain evidence="2 3">AF16-14</strain>
    </source>
</reference>
<comment type="caution">
    <text evidence="2">The sequence shown here is derived from an EMBL/GenBank/DDBJ whole genome shotgun (WGS) entry which is preliminary data.</text>
</comment>
<dbReference type="EMBL" id="JAQMRD010000006">
    <property type="protein sequence ID" value="MDB9222585.1"/>
    <property type="molecule type" value="Genomic_DNA"/>
</dbReference>
<sequence>MIKAIITDLDGTLLPRGGSISADTLEAFRLAGNKGCIRIIATGRNLYSALKILPAGFPIDYLVFSSGAGTLRWSDRRLLSAHHLSMSETREIASYLWEYNINFTIQREIPDNHYFYYTTLYPIHPDYQKRLATYRPFGSPIESPAGIQGKATQFVMILDALQLRLLEKIRSDLAGYSVVRSTSPLDNRAIWLEIFAGGIHKGNSCQTLLKKLNINCKEVAGLGNDYNDIDFLDICAEAYLVANAPVNLQRHYKLVRSDKEEGFTEFISKVL</sequence>
<evidence type="ECO:0000313" key="2">
    <source>
        <dbReference type="EMBL" id="RGU56976.1"/>
    </source>
</evidence>
<dbReference type="InterPro" id="IPR023214">
    <property type="entry name" value="HAD_sf"/>
</dbReference>
<protein>
    <submittedName>
        <fullName evidence="1">HAD family hydrolase</fullName>
    </submittedName>
    <submittedName>
        <fullName evidence="2">HAD family phosphatase</fullName>
    </submittedName>
</protein>
<dbReference type="GO" id="GO:0000287">
    <property type="term" value="F:magnesium ion binding"/>
    <property type="evidence" value="ECO:0007669"/>
    <property type="project" value="TreeGrafter"/>
</dbReference>
<reference evidence="1" key="2">
    <citation type="submission" date="2023-01" db="EMBL/GenBank/DDBJ databases">
        <title>Human gut microbiome strain richness.</title>
        <authorList>
            <person name="Chen-Liaw A."/>
        </authorList>
    </citation>
    <scope>NUCLEOTIDE SEQUENCE</scope>
    <source>
        <strain evidence="1">RTP21484st1_B7_RTP21484_190118</strain>
    </source>
</reference>
<evidence type="ECO:0000313" key="1">
    <source>
        <dbReference type="EMBL" id="MDB9222585.1"/>
    </source>
</evidence>
<organism evidence="2 3">
    <name type="scientific">Odoribacter splanchnicus</name>
    <dbReference type="NCBI Taxonomy" id="28118"/>
    <lineage>
        <taxon>Bacteria</taxon>
        <taxon>Pseudomonadati</taxon>
        <taxon>Bacteroidota</taxon>
        <taxon>Bacteroidia</taxon>
        <taxon>Bacteroidales</taxon>
        <taxon>Odoribacteraceae</taxon>
        <taxon>Odoribacter</taxon>
    </lineage>
</organism>
<dbReference type="NCBIfam" id="TIGR01484">
    <property type="entry name" value="HAD-SF-IIB"/>
    <property type="match status" value="1"/>
</dbReference>
<dbReference type="GO" id="GO:0005829">
    <property type="term" value="C:cytosol"/>
    <property type="evidence" value="ECO:0007669"/>
    <property type="project" value="TreeGrafter"/>
</dbReference>
<dbReference type="Gene3D" id="3.30.1240.10">
    <property type="match status" value="1"/>
</dbReference>
<dbReference type="GO" id="GO:0016791">
    <property type="term" value="F:phosphatase activity"/>
    <property type="evidence" value="ECO:0007669"/>
    <property type="project" value="TreeGrafter"/>
</dbReference>
<dbReference type="Proteomes" id="UP000284243">
    <property type="component" value="Unassembled WGS sequence"/>
</dbReference>
<dbReference type="AlphaFoldDB" id="A0A412TT34"/>
<dbReference type="Pfam" id="PF08282">
    <property type="entry name" value="Hydrolase_3"/>
    <property type="match status" value="1"/>
</dbReference>
<accession>A0A412TT34</accession>
<dbReference type="PANTHER" id="PTHR10000:SF8">
    <property type="entry name" value="HAD SUPERFAMILY HYDROLASE-LIKE, TYPE 3"/>
    <property type="match status" value="1"/>
</dbReference>
<dbReference type="EMBL" id="QRYC01000007">
    <property type="protein sequence ID" value="RGU56976.1"/>
    <property type="molecule type" value="Genomic_DNA"/>
</dbReference>
<proteinExistence type="predicted"/>
<keyword evidence="1" id="KW-0378">Hydrolase</keyword>